<dbReference type="EMBL" id="JAAMPU010000102">
    <property type="protein sequence ID" value="NMH27646.1"/>
    <property type="molecule type" value="Genomic_DNA"/>
</dbReference>
<dbReference type="SUPFAM" id="SSF52980">
    <property type="entry name" value="Restriction endonuclease-like"/>
    <property type="match status" value="1"/>
</dbReference>
<keyword evidence="3" id="KW-1185">Reference proteome</keyword>
<dbReference type="Gene3D" id="3.90.320.10">
    <property type="match status" value="1"/>
</dbReference>
<evidence type="ECO:0000313" key="2">
    <source>
        <dbReference type="EMBL" id="NMH27646.1"/>
    </source>
</evidence>
<comment type="caution">
    <text evidence="2">The sequence shown here is derived from an EMBL/GenBank/DDBJ whole genome shotgun (WGS) entry which is preliminary data.</text>
</comment>
<dbReference type="InterPro" id="IPR038726">
    <property type="entry name" value="PDDEXK_AddAB-type"/>
</dbReference>
<dbReference type="InterPro" id="IPR011604">
    <property type="entry name" value="PDDEXK-like_dom_sf"/>
</dbReference>
<name>A0A972FKH6_9FLAO</name>
<dbReference type="AlphaFoldDB" id="A0A972FKH6"/>
<dbReference type="Pfam" id="PF12705">
    <property type="entry name" value="PDDEXK_1"/>
    <property type="match status" value="1"/>
</dbReference>
<accession>A0A972FKH6</accession>
<dbReference type="InterPro" id="IPR011335">
    <property type="entry name" value="Restrct_endonuc-II-like"/>
</dbReference>
<proteinExistence type="predicted"/>
<protein>
    <submittedName>
        <fullName evidence="2">PD-(D/E)XK nuclease family protein</fullName>
    </submittedName>
</protein>
<feature type="domain" description="PD-(D/E)XK endonuclease-like" evidence="1">
    <location>
        <begin position="653"/>
        <end position="919"/>
    </location>
</feature>
<dbReference type="InterPro" id="IPR027417">
    <property type="entry name" value="P-loop_NTPase"/>
</dbReference>
<sequence length="921" mass="106261">MHSDSFLTQIAERVLKYDTQTLSGLTIILPNKRARVFLIESLRQQLDRRIFLPKIISIDEFITNLSGLRIMDRVELLFFFYEMYVDSTSESELQTFEQFSGWAKTLVQDFNEIDRYLLNPDSIFNYLEAITEIEHWSVEGPQRTHLIENYLVFWKKLPVYYHELYSRLKTLGLGYQGMVYRESVANLEIATEAMKPNDHFLFAGFNALNAAEERIIQHFLAIGCADVFWDIDKSILADAAHDASLFLRRYKNVWPYYSNRTFDWMSDDFSKPKNIRIIGTPKSIGQARVAGNIIEDLHKSGTIGQSEKVAIILGEENLLLPLLHALPNEATPLNITMGYPAKNTPPFILISKLFRLHLNAIARNQDQYVFYYKDVLEILNHPFIEPFVKANDCIDTIIDRNYTFIPHKKLVSMAASPDPVFSLLFDKWDKGPLAVLQRLSSLLTQLKEYLGKDTNAEQISLAMLYSCYKLINQLIVHYCKEGRTENLETLRNIFKETSEMAEISFEGEPLEGLQIMGVLESRLLDFDHIIITSMNEGNFPSGKGGNSFIPYDVKREKGLPTFKEKDAIYSYHFYHLLLRAKNIYLLYNTESEGIDAGEKSRFLTQIEIEKRPKHNLTHEIRFAPIPLIASEIMEIPKSESVMERLREIAEVGFSPSSLTGYIRNPIDFYYRKILRIRETEEVEESIALNTLGTIIHATLENLYKPFLNQLLTTAAIADCQKHVDAEILDQFRLVYKDGEIKKGKNLLAFEVAKRHVGNFLKMELADIENGDEIIIKELEFTCSRELTDPRLPYPIKIGGNVDRIELRNGKLRIVDYKTGKVEAKDMQLEDWTGLAQDTKREKILQVLAYAFMFRDPSQGREIEVGIVSFKNLKSGFMPFTLLRPDVKETVVTDEILQSYQSILVDLLLEILNPEIPFREKV</sequence>
<evidence type="ECO:0000259" key="1">
    <source>
        <dbReference type="Pfam" id="PF12705"/>
    </source>
</evidence>
<organism evidence="2 3">
    <name type="scientific">Flavobacterium silvaticum</name>
    <dbReference type="NCBI Taxonomy" id="1852020"/>
    <lineage>
        <taxon>Bacteria</taxon>
        <taxon>Pseudomonadati</taxon>
        <taxon>Bacteroidota</taxon>
        <taxon>Flavobacteriia</taxon>
        <taxon>Flavobacteriales</taxon>
        <taxon>Flavobacteriaceae</taxon>
        <taxon>Flavobacterium</taxon>
    </lineage>
</organism>
<gene>
    <name evidence="2" type="ORF">G6047_06350</name>
</gene>
<dbReference type="SUPFAM" id="SSF52540">
    <property type="entry name" value="P-loop containing nucleoside triphosphate hydrolases"/>
    <property type="match status" value="1"/>
</dbReference>
<reference evidence="2" key="1">
    <citation type="submission" date="2020-02" db="EMBL/GenBank/DDBJ databases">
        <title>Flavobacterium sp. genome.</title>
        <authorList>
            <person name="Jung H.S."/>
            <person name="Baek J.H."/>
            <person name="Jeon C.O."/>
        </authorList>
    </citation>
    <scope>NUCLEOTIDE SEQUENCE</scope>
    <source>
        <strain evidence="2">SE-s28</strain>
    </source>
</reference>
<dbReference type="RefSeq" id="WP_169526651.1">
    <property type="nucleotide sequence ID" value="NZ_JAAMPU010000102.1"/>
</dbReference>
<evidence type="ECO:0000313" key="3">
    <source>
        <dbReference type="Proteomes" id="UP000712080"/>
    </source>
</evidence>
<dbReference type="Proteomes" id="UP000712080">
    <property type="component" value="Unassembled WGS sequence"/>
</dbReference>